<accession>A0A401ZJS2</accession>
<reference evidence="2" key="1">
    <citation type="submission" date="2018-12" db="EMBL/GenBank/DDBJ databases">
        <title>Tengunoibacter tsumagoiensis gen. nov., sp. nov., Dictyobacter kobayashii sp. nov., D. alpinus sp. nov., and D. joshuensis sp. nov. and description of Dictyobacteraceae fam. nov. within the order Ktedonobacterales isolated from Tengu-no-mugimeshi.</title>
        <authorList>
            <person name="Wang C.M."/>
            <person name="Zheng Y."/>
            <person name="Sakai Y."/>
            <person name="Toyoda A."/>
            <person name="Minakuchi Y."/>
            <person name="Abe K."/>
            <person name="Yokota A."/>
            <person name="Yabe S."/>
        </authorList>
    </citation>
    <scope>NUCLEOTIDE SEQUENCE [LARGE SCALE GENOMIC DNA]</scope>
    <source>
        <strain evidence="2">S-27</strain>
    </source>
</reference>
<name>A0A401ZJS2_9CHLR</name>
<evidence type="ECO:0000313" key="2">
    <source>
        <dbReference type="Proteomes" id="UP000287224"/>
    </source>
</evidence>
<dbReference type="Proteomes" id="UP000287224">
    <property type="component" value="Unassembled WGS sequence"/>
</dbReference>
<dbReference type="RefSeq" id="WP_126598045.1">
    <property type="nucleotide sequence ID" value="NZ_BIFQ01000001.1"/>
</dbReference>
<keyword evidence="2" id="KW-1185">Reference proteome</keyword>
<proteinExistence type="predicted"/>
<organism evidence="1 2">
    <name type="scientific">Dictyobacter aurantiacus</name>
    <dbReference type="NCBI Taxonomy" id="1936993"/>
    <lineage>
        <taxon>Bacteria</taxon>
        <taxon>Bacillati</taxon>
        <taxon>Chloroflexota</taxon>
        <taxon>Ktedonobacteria</taxon>
        <taxon>Ktedonobacterales</taxon>
        <taxon>Dictyobacteraceae</taxon>
        <taxon>Dictyobacter</taxon>
    </lineage>
</organism>
<dbReference type="AlphaFoldDB" id="A0A401ZJS2"/>
<sequence>MLKPAPSYEEALTRVDEISARIHELDDEMGQKINQFLEQDGLGASWSVLNQRESLGREQKRLIGQWYQAVNDLMLFPPSQHEERHGHPAEARF</sequence>
<evidence type="ECO:0000313" key="1">
    <source>
        <dbReference type="EMBL" id="GCE07074.1"/>
    </source>
</evidence>
<dbReference type="EMBL" id="BIFQ01000001">
    <property type="protein sequence ID" value="GCE07074.1"/>
    <property type="molecule type" value="Genomic_DNA"/>
</dbReference>
<gene>
    <name evidence="1" type="ORF">KDAU_44030</name>
</gene>
<dbReference type="OrthoDB" id="173169at2"/>
<comment type="caution">
    <text evidence="1">The sequence shown here is derived from an EMBL/GenBank/DDBJ whole genome shotgun (WGS) entry which is preliminary data.</text>
</comment>
<protein>
    <submittedName>
        <fullName evidence="1">Uncharacterized protein</fullName>
    </submittedName>
</protein>